<dbReference type="EMBL" id="AYYI01000035">
    <property type="protein sequence ID" value="KRM98397.1"/>
    <property type="molecule type" value="Genomic_DNA"/>
</dbReference>
<dbReference type="GO" id="GO:0008967">
    <property type="term" value="F:phosphoglycolate phosphatase activity"/>
    <property type="evidence" value="ECO:0007669"/>
    <property type="project" value="TreeGrafter"/>
</dbReference>
<keyword evidence="2" id="KW-1185">Reference proteome</keyword>
<dbReference type="InterPro" id="IPR036412">
    <property type="entry name" value="HAD-like_sf"/>
</dbReference>
<dbReference type="Proteomes" id="UP000051638">
    <property type="component" value="Unassembled WGS sequence"/>
</dbReference>
<dbReference type="InterPro" id="IPR023198">
    <property type="entry name" value="PGP-like_dom2"/>
</dbReference>
<dbReference type="Gene3D" id="1.10.150.240">
    <property type="entry name" value="Putative phosphatase, domain 2"/>
    <property type="match status" value="1"/>
</dbReference>
<accession>A0A0R2D369</accession>
<proteinExistence type="predicted"/>
<dbReference type="SFLD" id="SFLDG01129">
    <property type="entry name" value="C1.5:_HAD__Beta-PGM__Phosphata"/>
    <property type="match status" value="1"/>
</dbReference>
<dbReference type="PATRIC" id="fig|1423796.3.peg.1374"/>
<dbReference type="Gene3D" id="3.40.50.1000">
    <property type="entry name" value="HAD superfamily/HAD-like"/>
    <property type="match status" value="1"/>
</dbReference>
<dbReference type="STRING" id="1423796.FC24_GL001348"/>
<organism evidence="1 2">
    <name type="scientific">Loigolactobacillus rennini DSM 20253</name>
    <dbReference type="NCBI Taxonomy" id="1423796"/>
    <lineage>
        <taxon>Bacteria</taxon>
        <taxon>Bacillati</taxon>
        <taxon>Bacillota</taxon>
        <taxon>Bacilli</taxon>
        <taxon>Lactobacillales</taxon>
        <taxon>Lactobacillaceae</taxon>
        <taxon>Loigolactobacillus</taxon>
    </lineage>
</organism>
<dbReference type="SUPFAM" id="SSF56784">
    <property type="entry name" value="HAD-like"/>
    <property type="match status" value="1"/>
</dbReference>
<dbReference type="GO" id="GO:0006281">
    <property type="term" value="P:DNA repair"/>
    <property type="evidence" value="ECO:0007669"/>
    <property type="project" value="TreeGrafter"/>
</dbReference>
<comment type="caution">
    <text evidence="1">The sequence shown here is derived from an EMBL/GenBank/DDBJ whole genome shotgun (WGS) entry which is preliminary data.</text>
</comment>
<dbReference type="Pfam" id="PF13419">
    <property type="entry name" value="HAD_2"/>
    <property type="match status" value="1"/>
</dbReference>
<dbReference type="GO" id="GO:0005829">
    <property type="term" value="C:cytosol"/>
    <property type="evidence" value="ECO:0007669"/>
    <property type="project" value="TreeGrafter"/>
</dbReference>
<name>A0A0R2D369_9LACO</name>
<dbReference type="InterPro" id="IPR041492">
    <property type="entry name" value="HAD_2"/>
</dbReference>
<evidence type="ECO:0000313" key="2">
    <source>
        <dbReference type="Proteomes" id="UP000051638"/>
    </source>
</evidence>
<dbReference type="OrthoDB" id="9807630at2"/>
<dbReference type="InterPro" id="IPR023214">
    <property type="entry name" value="HAD_sf"/>
</dbReference>
<gene>
    <name evidence="1" type="ORF">FC24_GL001348</name>
</gene>
<evidence type="ECO:0000313" key="1">
    <source>
        <dbReference type="EMBL" id="KRM98397.1"/>
    </source>
</evidence>
<sequence length="208" mass="23469">MLQTAIWDFDGTLYDTYPLMMQALQQALGEHQIKIDAPKLYRQIKEKSITSVVHQLEQTKGITGLLARYHELESQLQQHPQPFADALSVCQAVVTSGGQNFLLTHRDQQAKQFLTAGGFTPLFSGYVTSEFQFKRKPNPEALNYLITRYQLDKATTIMIGDRPLDVIAGQKAGVKSCFFDVDDFHNVKNATITITALAQLIPYFRQQA</sequence>
<dbReference type="InterPro" id="IPR050155">
    <property type="entry name" value="HAD-like_hydrolase_sf"/>
</dbReference>
<keyword evidence="1" id="KW-0378">Hydrolase</keyword>
<protein>
    <submittedName>
        <fullName evidence="1">Haloacid dehalogenase family hydrolase</fullName>
    </submittedName>
</protein>
<dbReference type="PANTHER" id="PTHR43434">
    <property type="entry name" value="PHOSPHOGLYCOLATE PHOSPHATASE"/>
    <property type="match status" value="1"/>
</dbReference>
<dbReference type="PANTHER" id="PTHR43434:SF25">
    <property type="entry name" value="PHOSPHOGLYCOLATE PHOSPHATASE"/>
    <property type="match status" value="1"/>
</dbReference>
<dbReference type="RefSeq" id="WP_057873917.1">
    <property type="nucleotide sequence ID" value="NZ_AYYI01000035.1"/>
</dbReference>
<dbReference type="AlphaFoldDB" id="A0A0R2D369"/>
<reference evidence="1 2" key="1">
    <citation type="journal article" date="2015" name="Genome Announc.">
        <title>Expanding the biotechnology potential of lactobacilli through comparative genomics of 213 strains and associated genera.</title>
        <authorList>
            <person name="Sun Z."/>
            <person name="Harris H.M."/>
            <person name="McCann A."/>
            <person name="Guo C."/>
            <person name="Argimon S."/>
            <person name="Zhang W."/>
            <person name="Yang X."/>
            <person name="Jeffery I.B."/>
            <person name="Cooney J.C."/>
            <person name="Kagawa T.F."/>
            <person name="Liu W."/>
            <person name="Song Y."/>
            <person name="Salvetti E."/>
            <person name="Wrobel A."/>
            <person name="Rasinkangas P."/>
            <person name="Parkhill J."/>
            <person name="Rea M.C."/>
            <person name="O'Sullivan O."/>
            <person name="Ritari J."/>
            <person name="Douillard F.P."/>
            <person name="Paul Ross R."/>
            <person name="Yang R."/>
            <person name="Briner A.E."/>
            <person name="Felis G.E."/>
            <person name="de Vos W.M."/>
            <person name="Barrangou R."/>
            <person name="Klaenhammer T.R."/>
            <person name="Caufield P.W."/>
            <person name="Cui Y."/>
            <person name="Zhang H."/>
            <person name="O'Toole P.W."/>
        </authorList>
    </citation>
    <scope>NUCLEOTIDE SEQUENCE [LARGE SCALE GENOMIC DNA]</scope>
    <source>
        <strain evidence="1 2">DSM 20253</strain>
    </source>
</reference>
<dbReference type="SFLD" id="SFLDS00003">
    <property type="entry name" value="Haloacid_Dehalogenase"/>
    <property type="match status" value="1"/>
</dbReference>